<dbReference type="InterPro" id="IPR049492">
    <property type="entry name" value="BD-FAE-like_dom"/>
</dbReference>
<feature type="domain" description="BD-FAE-like" evidence="1">
    <location>
        <begin position="50"/>
        <end position="149"/>
    </location>
</feature>
<dbReference type="EMBL" id="VDFP01000017">
    <property type="protein sequence ID" value="MQS76459.1"/>
    <property type="molecule type" value="Genomic_DNA"/>
</dbReference>
<dbReference type="Pfam" id="PF20434">
    <property type="entry name" value="BD-FAE"/>
    <property type="match status" value="1"/>
</dbReference>
<comment type="caution">
    <text evidence="3">The sequence shown here is derived from an EMBL/GenBank/DDBJ whole genome shotgun (WGS) entry which is preliminary data.</text>
</comment>
<accession>A0A5P0ZWY5</accession>
<evidence type="ECO:0000313" key="3">
    <source>
        <dbReference type="EMBL" id="MQS97520.1"/>
    </source>
</evidence>
<dbReference type="OrthoDB" id="923957at2"/>
<evidence type="ECO:0000313" key="5">
    <source>
        <dbReference type="Proteomes" id="UP000414364"/>
    </source>
</evidence>
<sequence>MNIFVPLAYYHDGIVNGYNKDTAPIFMPNTVGGYMPGPRDFPGNKAFPSNAQTIVKALEHGYVVVSAGLRGRTIKDGNGKFVGKAPAFLVDMKAAIRYVRHNRHLIPGNTDRIITNGTSAGGATSAATGTSGNASFFEKYLQQIGAADESDAIFAASCYCPIHNLENADSAYEWEFNGINDWTRTTMTGEKDSSGMPIFKNISGQLTSEEQANSKLLKQNFSSYLNNLNLTDETGNKLSLNDDGSGSFLNYVEKFIKESAQKALDSGKKVTADQGIKVDSDNVVKDIDWEKYLNFITRMKSVPAFDDLDMKNPEPNLFGDGNEDSKHFTNFSQDKSHVVSNLADQTIIKGINPLTYINDKTSQTAKYWRIRHGGSDRDTSFAIPVILTTLLRNAGYQVDFAMPWGTPHSGDYDLRDLFTWIDKIC</sequence>
<reference evidence="4 5" key="1">
    <citation type="journal article" date="2019" name="Syst. Appl. Microbiol.">
        <title>Polyphasic characterization of two novel Lactobacillus spp. isolated from blown salami packages: Description of Lactobacillus halodurans sp. nov. and Lactobacillus salsicarnum sp. nov.</title>
        <authorList>
            <person name="Schuster J.A."/>
            <person name="Klingl A."/>
            <person name="Vogel R.F."/>
            <person name="Ehrmann M.A."/>
        </authorList>
    </citation>
    <scope>NUCLEOTIDE SEQUENCE [LARGE SCALE GENOMIC DNA]</scope>
    <source>
        <strain evidence="3 4">TMW 1.1920</strain>
        <strain evidence="2 5">TMW 1.2172</strain>
    </source>
</reference>
<protein>
    <submittedName>
        <fullName evidence="3">Tannase</fullName>
    </submittedName>
</protein>
<name>A0A5P0ZWY5_9LACO</name>
<dbReference type="SUPFAM" id="SSF53474">
    <property type="entry name" value="alpha/beta-Hydrolases"/>
    <property type="match status" value="1"/>
</dbReference>
<gene>
    <name evidence="3" type="ORF">FHL05_06410</name>
    <name evidence="2" type="ORF">FHL06_08725</name>
</gene>
<dbReference type="Gene3D" id="3.40.50.1820">
    <property type="entry name" value="alpha/beta hydrolase"/>
    <property type="match status" value="1"/>
</dbReference>
<dbReference type="SMR" id="A0A5P0ZWY5"/>
<evidence type="ECO:0000313" key="2">
    <source>
        <dbReference type="EMBL" id="MQS76459.1"/>
    </source>
</evidence>
<keyword evidence="4" id="KW-1185">Reference proteome</keyword>
<dbReference type="AlphaFoldDB" id="A0A5P0ZWY5"/>
<organism evidence="3 4">
    <name type="scientific">Companilactobacillus halodurans</name>
    <dbReference type="NCBI Taxonomy" id="2584183"/>
    <lineage>
        <taxon>Bacteria</taxon>
        <taxon>Bacillati</taxon>
        <taxon>Bacillota</taxon>
        <taxon>Bacilli</taxon>
        <taxon>Lactobacillales</taxon>
        <taxon>Lactobacillaceae</taxon>
        <taxon>Companilactobacillus</taxon>
    </lineage>
</organism>
<dbReference type="Proteomes" id="UP000414364">
    <property type="component" value="Unassembled WGS sequence"/>
</dbReference>
<dbReference type="InterPro" id="IPR029058">
    <property type="entry name" value="AB_hydrolase_fold"/>
</dbReference>
<evidence type="ECO:0000259" key="1">
    <source>
        <dbReference type="Pfam" id="PF20434"/>
    </source>
</evidence>
<evidence type="ECO:0000313" key="4">
    <source>
        <dbReference type="Proteomes" id="UP000371423"/>
    </source>
</evidence>
<dbReference type="InterPro" id="IPR048124">
    <property type="entry name" value="Tannase_B"/>
</dbReference>
<dbReference type="NCBIfam" id="NF041556">
    <property type="entry name" value="tannase_B"/>
    <property type="match status" value="1"/>
</dbReference>
<dbReference type="Proteomes" id="UP000371423">
    <property type="component" value="Unassembled WGS sequence"/>
</dbReference>
<proteinExistence type="predicted"/>
<dbReference type="EMBL" id="VDFO01000020">
    <property type="protein sequence ID" value="MQS97520.1"/>
    <property type="molecule type" value="Genomic_DNA"/>
</dbReference>